<keyword evidence="3" id="KW-0804">Transcription</keyword>
<dbReference type="Pfam" id="PF22381">
    <property type="entry name" value="Staph_reg_Sar_Rot"/>
    <property type="match status" value="1"/>
</dbReference>
<evidence type="ECO:0000259" key="4">
    <source>
        <dbReference type="PROSITE" id="PS50995"/>
    </source>
</evidence>
<accession>A0AAE3XTP9</accession>
<reference evidence="5" key="1">
    <citation type="submission" date="2023-07" db="EMBL/GenBank/DDBJ databases">
        <title>Genomic Encyclopedia of Type Strains, Phase IV (KMG-IV): sequencing the most valuable type-strain genomes for metagenomic binning, comparative biology and taxonomic classification.</title>
        <authorList>
            <person name="Goeker M."/>
        </authorList>
    </citation>
    <scope>NUCLEOTIDE SEQUENCE</scope>
    <source>
        <strain evidence="5">DSM 26174</strain>
    </source>
</reference>
<dbReference type="InterPro" id="IPR000835">
    <property type="entry name" value="HTH_MarR-typ"/>
</dbReference>
<dbReference type="RefSeq" id="WP_309942961.1">
    <property type="nucleotide sequence ID" value="NZ_AP025307.1"/>
</dbReference>
<dbReference type="PANTHER" id="PTHR33164">
    <property type="entry name" value="TRANSCRIPTIONAL REGULATOR, MARR FAMILY"/>
    <property type="match status" value="1"/>
</dbReference>
<evidence type="ECO:0000313" key="5">
    <source>
        <dbReference type="EMBL" id="MDR6241830.1"/>
    </source>
</evidence>
<dbReference type="InterPro" id="IPR036390">
    <property type="entry name" value="WH_DNA-bd_sf"/>
</dbReference>
<dbReference type="InterPro" id="IPR036388">
    <property type="entry name" value="WH-like_DNA-bd_sf"/>
</dbReference>
<feature type="domain" description="HTH marR-type" evidence="4">
    <location>
        <begin position="16"/>
        <end position="146"/>
    </location>
</feature>
<evidence type="ECO:0000256" key="3">
    <source>
        <dbReference type="ARBA" id="ARBA00023163"/>
    </source>
</evidence>
<dbReference type="GO" id="GO:0006950">
    <property type="term" value="P:response to stress"/>
    <property type="evidence" value="ECO:0007669"/>
    <property type="project" value="TreeGrafter"/>
</dbReference>
<dbReference type="InterPro" id="IPR055166">
    <property type="entry name" value="Transc_reg_Sar_Rot_HTH"/>
</dbReference>
<proteinExistence type="predicted"/>
<keyword evidence="1" id="KW-0805">Transcription regulation</keyword>
<keyword evidence="6" id="KW-1185">Reference proteome</keyword>
<dbReference type="SUPFAM" id="SSF46785">
    <property type="entry name" value="Winged helix' DNA-binding domain"/>
    <property type="match status" value="1"/>
</dbReference>
<dbReference type="SMART" id="SM00347">
    <property type="entry name" value="HTH_MARR"/>
    <property type="match status" value="1"/>
</dbReference>
<organism evidence="5 6">
    <name type="scientific">Aureibacter tunicatorum</name>
    <dbReference type="NCBI Taxonomy" id="866807"/>
    <lineage>
        <taxon>Bacteria</taxon>
        <taxon>Pseudomonadati</taxon>
        <taxon>Bacteroidota</taxon>
        <taxon>Cytophagia</taxon>
        <taxon>Cytophagales</taxon>
        <taxon>Persicobacteraceae</taxon>
        <taxon>Aureibacter</taxon>
    </lineage>
</organism>
<dbReference type="Gene3D" id="1.10.10.10">
    <property type="entry name" value="Winged helix-like DNA-binding domain superfamily/Winged helix DNA-binding domain"/>
    <property type="match status" value="1"/>
</dbReference>
<evidence type="ECO:0000256" key="2">
    <source>
        <dbReference type="ARBA" id="ARBA00023125"/>
    </source>
</evidence>
<evidence type="ECO:0000256" key="1">
    <source>
        <dbReference type="ARBA" id="ARBA00023015"/>
    </source>
</evidence>
<dbReference type="PROSITE" id="PS50995">
    <property type="entry name" value="HTH_MARR_2"/>
    <property type="match status" value="1"/>
</dbReference>
<dbReference type="Proteomes" id="UP001185092">
    <property type="component" value="Unassembled WGS sequence"/>
</dbReference>
<gene>
    <name evidence="5" type="ORF">HNQ88_004917</name>
</gene>
<sequence>MANKSLIIKNSSMSKELKALGLLMCTAQEYQSRFDKVLKPLGVSTLQLHILHELSHSENGSLTVNQVKDLMVEDSPNISRALNKLMSNGLIEKIRSKKDQRVVYIRLTEEGSLIHDKGDSVLCPLQSLNLKEDDVALLFDLLKKLG</sequence>
<dbReference type="GO" id="GO:0003700">
    <property type="term" value="F:DNA-binding transcription factor activity"/>
    <property type="evidence" value="ECO:0007669"/>
    <property type="project" value="InterPro"/>
</dbReference>
<comment type="caution">
    <text evidence="5">The sequence shown here is derived from an EMBL/GenBank/DDBJ whole genome shotgun (WGS) entry which is preliminary data.</text>
</comment>
<dbReference type="InterPro" id="IPR039422">
    <property type="entry name" value="MarR/SlyA-like"/>
</dbReference>
<dbReference type="AlphaFoldDB" id="A0AAE3XTP9"/>
<evidence type="ECO:0000313" key="6">
    <source>
        <dbReference type="Proteomes" id="UP001185092"/>
    </source>
</evidence>
<dbReference type="GO" id="GO:0003677">
    <property type="term" value="F:DNA binding"/>
    <property type="evidence" value="ECO:0007669"/>
    <property type="project" value="UniProtKB-KW"/>
</dbReference>
<dbReference type="EMBL" id="JAVDQD010000012">
    <property type="protein sequence ID" value="MDR6241830.1"/>
    <property type="molecule type" value="Genomic_DNA"/>
</dbReference>
<protein>
    <submittedName>
        <fullName evidence="5">DNA-binding MarR family transcriptional regulator</fullName>
    </submittedName>
</protein>
<keyword evidence="2 5" id="KW-0238">DNA-binding</keyword>
<dbReference type="PANTHER" id="PTHR33164:SF101">
    <property type="entry name" value="TRANSCRIPTIONAL REPRESSOR MPRA"/>
    <property type="match status" value="1"/>
</dbReference>
<name>A0AAE3XTP9_9BACT</name>